<evidence type="ECO:0000313" key="3">
    <source>
        <dbReference type="EMBL" id="MDI9857619.1"/>
    </source>
</evidence>
<dbReference type="InterPro" id="IPR014867">
    <property type="entry name" value="Spore_coat_CotH_CotH2/3/7"/>
</dbReference>
<reference evidence="3 4" key="1">
    <citation type="submission" date="2023-05" db="EMBL/GenBank/DDBJ databases">
        <title>Novel species of genus Flectobacillus isolated from stream in China.</title>
        <authorList>
            <person name="Lu H."/>
        </authorList>
    </citation>
    <scope>NUCLEOTIDE SEQUENCE [LARGE SCALE GENOMIC DNA]</scope>
    <source>
        <strain evidence="3 4">KCTC 42575</strain>
    </source>
</reference>
<keyword evidence="3" id="KW-0808">Transferase</keyword>
<dbReference type="Pfam" id="PF08757">
    <property type="entry name" value="CotH"/>
    <property type="match status" value="1"/>
</dbReference>
<feature type="signal peptide" evidence="2">
    <location>
        <begin position="1"/>
        <end position="23"/>
    </location>
</feature>
<dbReference type="RefSeq" id="WP_283342963.1">
    <property type="nucleotide sequence ID" value="NZ_JASHIF010000002.1"/>
</dbReference>
<keyword evidence="4" id="KW-1185">Reference proteome</keyword>
<dbReference type="PANTHER" id="PTHR40050">
    <property type="entry name" value="INNER SPORE COAT PROTEIN H"/>
    <property type="match status" value="1"/>
</dbReference>
<dbReference type="PANTHER" id="PTHR40050:SF1">
    <property type="entry name" value="INNER SPORE COAT PROTEIN H"/>
    <property type="match status" value="1"/>
</dbReference>
<accession>A0ABT6Y2C7</accession>
<keyword evidence="3" id="KW-0418">Kinase</keyword>
<protein>
    <submittedName>
        <fullName evidence="3">CotH kinase family protein</fullName>
    </submittedName>
</protein>
<name>A0ABT6Y2C7_9BACT</name>
<dbReference type="EMBL" id="JASHIF010000002">
    <property type="protein sequence ID" value="MDI9857619.1"/>
    <property type="molecule type" value="Genomic_DNA"/>
</dbReference>
<feature type="region of interest" description="Disordered" evidence="1">
    <location>
        <begin position="68"/>
        <end position="118"/>
    </location>
</feature>
<comment type="caution">
    <text evidence="3">The sequence shown here is derived from an EMBL/GenBank/DDBJ whole genome shotgun (WGS) entry which is preliminary data.</text>
</comment>
<sequence length="489" mass="55928">MKRTLVGVLLSLIVLGNFSWGEAQVSSTPDYAKVFPQNRLNKITISISKADWDSIKIDMKEKFKTDFGKSAFPRLGPPNGKRPNQKDFPPMSQDGKRTAGFPPQRGGDGEIIPPPMGTSEEPRYVACQVEFEGKKWNNIGFRLKGNSSLMSSWGAGVYKMPFRLDFDKYEKSDLYGFHELSMSPAFHDNTLIREKLASDIYRQAGIPTAQTAFYEVYLDYGDGVQYAGVYTMVEVIDDTMIQSQFGSSSGNIYKPESTFQRFREKEFEKKNFKKEKKFHDVQAFVSALNDSNRIKAPAQWRTNLEKTFDINHFIKWLAINTAMTNWDTYGAMAHNFYLYNAPNRGLVWIPWDNNEAISTNDKPNFPIPEGLPEPPKDFRMPNRGLALSLKDCPKQFVLIAYLAQDPTYYGSYLKEVETFRKNTWQATKLNKQVDGYVSLIKQAASREKSPYSHLTNEKSFEEGIQSLQKQIVKRASEIDQFLTEKSKSK</sequence>
<proteinExistence type="predicted"/>
<evidence type="ECO:0000256" key="1">
    <source>
        <dbReference type="SAM" id="MobiDB-lite"/>
    </source>
</evidence>
<organism evidence="3 4">
    <name type="scientific">Flectobacillus roseus</name>
    <dbReference type="NCBI Taxonomy" id="502259"/>
    <lineage>
        <taxon>Bacteria</taxon>
        <taxon>Pseudomonadati</taxon>
        <taxon>Bacteroidota</taxon>
        <taxon>Cytophagia</taxon>
        <taxon>Cytophagales</taxon>
        <taxon>Flectobacillaceae</taxon>
        <taxon>Flectobacillus</taxon>
    </lineage>
</organism>
<gene>
    <name evidence="3" type="ORF">QM524_00225</name>
</gene>
<evidence type="ECO:0000256" key="2">
    <source>
        <dbReference type="SAM" id="SignalP"/>
    </source>
</evidence>
<dbReference type="GO" id="GO:0016301">
    <property type="term" value="F:kinase activity"/>
    <property type="evidence" value="ECO:0007669"/>
    <property type="project" value="UniProtKB-KW"/>
</dbReference>
<feature type="chain" id="PRO_5045172353" evidence="2">
    <location>
        <begin position="24"/>
        <end position="489"/>
    </location>
</feature>
<evidence type="ECO:0000313" key="4">
    <source>
        <dbReference type="Proteomes" id="UP001236507"/>
    </source>
</evidence>
<dbReference type="Proteomes" id="UP001236507">
    <property type="component" value="Unassembled WGS sequence"/>
</dbReference>
<keyword evidence="2" id="KW-0732">Signal</keyword>